<evidence type="ECO:0000256" key="2">
    <source>
        <dbReference type="ARBA" id="ARBA00023015"/>
    </source>
</evidence>
<keyword evidence="4" id="KW-0539">Nucleus</keyword>
<keyword evidence="7" id="KW-1185">Reference proteome</keyword>
<dbReference type="InterPro" id="IPR044549">
    <property type="entry name" value="bHLH_AtIBH1-like"/>
</dbReference>
<accession>A0AAN9IG71</accession>
<dbReference type="AlphaFoldDB" id="A0AAN9IG71"/>
<evidence type="ECO:0000256" key="5">
    <source>
        <dbReference type="SAM" id="MobiDB-lite"/>
    </source>
</evidence>
<sequence length="122" mass="14096">MGVSSQPFLVSLSLKDLSQPQVTEDNKSSSYDYMSNKDSVKGRRPGRILMKRRRTLMVQGSRRQAKRIQRKVRTLKRLIPNSQSKGLEGLYRETADYILSLQIRVKAMQFMVKTLTSRSDDE</sequence>
<dbReference type="PANTHER" id="PTHR33124">
    <property type="entry name" value="TRANSCRIPTION FACTOR IBH1-LIKE 1"/>
    <property type="match status" value="1"/>
</dbReference>
<evidence type="ECO:0000256" key="1">
    <source>
        <dbReference type="ARBA" id="ARBA00004123"/>
    </source>
</evidence>
<protein>
    <submittedName>
        <fullName evidence="6">Uncharacterized protein</fullName>
    </submittedName>
</protein>
<keyword evidence="3" id="KW-0804">Transcription</keyword>
<comment type="subcellular location">
    <subcellularLocation>
        <location evidence="1">Nucleus</location>
    </subcellularLocation>
</comment>
<dbReference type="EMBL" id="JAYWIO010000003">
    <property type="protein sequence ID" value="KAK7277284.1"/>
    <property type="molecule type" value="Genomic_DNA"/>
</dbReference>
<evidence type="ECO:0000256" key="3">
    <source>
        <dbReference type="ARBA" id="ARBA00023163"/>
    </source>
</evidence>
<dbReference type="PANTHER" id="PTHR33124:SF39">
    <property type="entry name" value="TRANSCRIPTION FACTOR UPBEAT1"/>
    <property type="match status" value="1"/>
</dbReference>
<gene>
    <name evidence="6" type="ORF">RIF29_18435</name>
</gene>
<feature type="compositionally biased region" description="Polar residues" evidence="5">
    <location>
        <begin position="19"/>
        <end position="37"/>
    </location>
</feature>
<evidence type="ECO:0000313" key="6">
    <source>
        <dbReference type="EMBL" id="KAK7277284.1"/>
    </source>
</evidence>
<dbReference type="InterPro" id="IPR044660">
    <property type="entry name" value="IBH1-like"/>
</dbReference>
<dbReference type="GO" id="GO:0005634">
    <property type="term" value="C:nucleus"/>
    <property type="evidence" value="ECO:0007669"/>
    <property type="project" value="UniProtKB-SubCell"/>
</dbReference>
<dbReference type="GO" id="GO:0006355">
    <property type="term" value="P:regulation of DNA-templated transcription"/>
    <property type="evidence" value="ECO:0007669"/>
    <property type="project" value="InterPro"/>
</dbReference>
<reference evidence="6 7" key="1">
    <citation type="submission" date="2024-01" db="EMBL/GenBank/DDBJ databases">
        <title>The genomes of 5 underutilized Papilionoideae crops provide insights into root nodulation and disease resistanc.</title>
        <authorList>
            <person name="Yuan L."/>
        </authorList>
    </citation>
    <scope>NUCLEOTIDE SEQUENCE [LARGE SCALE GENOMIC DNA]</scope>
    <source>
        <strain evidence="6">ZHUSHIDOU_FW_LH</strain>
        <tissue evidence="6">Leaf</tissue>
    </source>
</reference>
<proteinExistence type="predicted"/>
<dbReference type="CDD" id="cd11444">
    <property type="entry name" value="bHLH_AtIBH1_like"/>
    <property type="match status" value="1"/>
</dbReference>
<feature type="region of interest" description="Disordered" evidence="5">
    <location>
        <begin position="19"/>
        <end position="45"/>
    </location>
</feature>
<keyword evidence="2" id="KW-0805">Transcription regulation</keyword>
<evidence type="ECO:0000256" key="4">
    <source>
        <dbReference type="ARBA" id="ARBA00023242"/>
    </source>
</evidence>
<dbReference type="Proteomes" id="UP001372338">
    <property type="component" value="Unassembled WGS sequence"/>
</dbReference>
<comment type="caution">
    <text evidence="6">The sequence shown here is derived from an EMBL/GenBank/DDBJ whole genome shotgun (WGS) entry which is preliminary data.</text>
</comment>
<evidence type="ECO:0000313" key="7">
    <source>
        <dbReference type="Proteomes" id="UP001372338"/>
    </source>
</evidence>
<organism evidence="6 7">
    <name type="scientific">Crotalaria pallida</name>
    <name type="common">Smooth rattlebox</name>
    <name type="synonym">Crotalaria striata</name>
    <dbReference type="NCBI Taxonomy" id="3830"/>
    <lineage>
        <taxon>Eukaryota</taxon>
        <taxon>Viridiplantae</taxon>
        <taxon>Streptophyta</taxon>
        <taxon>Embryophyta</taxon>
        <taxon>Tracheophyta</taxon>
        <taxon>Spermatophyta</taxon>
        <taxon>Magnoliopsida</taxon>
        <taxon>eudicotyledons</taxon>
        <taxon>Gunneridae</taxon>
        <taxon>Pentapetalae</taxon>
        <taxon>rosids</taxon>
        <taxon>fabids</taxon>
        <taxon>Fabales</taxon>
        <taxon>Fabaceae</taxon>
        <taxon>Papilionoideae</taxon>
        <taxon>50 kb inversion clade</taxon>
        <taxon>genistoids sensu lato</taxon>
        <taxon>core genistoids</taxon>
        <taxon>Crotalarieae</taxon>
        <taxon>Crotalaria</taxon>
    </lineage>
</organism>
<name>A0AAN9IG71_CROPI</name>